<reference evidence="3" key="3">
    <citation type="submission" date="2025-04" db="UniProtKB">
        <authorList>
            <consortium name="RefSeq"/>
        </authorList>
    </citation>
    <scope>IDENTIFICATION</scope>
    <source>
        <strain evidence="3">CBS 304.34</strain>
    </source>
</reference>
<evidence type="ECO:0000313" key="3">
    <source>
        <dbReference type="RefSeq" id="XP_033579044.1"/>
    </source>
</evidence>
<evidence type="ECO:0008006" key="4">
    <source>
        <dbReference type="Google" id="ProtNLM"/>
    </source>
</evidence>
<protein>
    <recommendedName>
        <fullName evidence="4">NAD dependent epimerase/dehydratase</fullName>
    </recommendedName>
</protein>
<dbReference type="PANTHER" id="PTHR36978">
    <property type="entry name" value="P-LOOP CONTAINING NUCLEOTIDE TRIPHOSPHATE HYDROLASE"/>
    <property type="match status" value="1"/>
</dbReference>
<dbReference type="RefSeq" id="XP_033579044.1">
    <property type="nucleotide sequence ID" value="XM_033715319.1"/>
</dbReference>
<organism evidence="1">
    <name type="scientific">Mytilinidion resinicola</name>
    <dbReference type="NCBI Taxonomy" id="574789"/>
    <lineage>
        <taxon>Eukaryota</taxon>
        <taxon>Fungi</taxon>
        <taxon>Dikarya</taxon>
        <taxon>Ascomycota</taxon>
        <taxon>Pezizomycotina</taxon>
        <taxon>Dothideomycetes</taxon>
        <taxon>Pleosporomycetidae</taxon>
        <taxon>Mytilinidiales</taxon>
        <taxon>Mytilinidiaceae</taxon>
        <taxon>Mytilinidion</taxon>
    </lineage>
</organism>
<keyword evidence="2" id="KW-1185">Reference proteome</keyword>
<dbReference type="AlphaFoldDB" id="A0A6A6YTE5"/>
<reference evidence="1 3" key="1">
    <citation type="journal article" date="2020" name="Stud. Mycol.">
        <title>101 Dothideomycetes genomes: a test case for predicting lifestyles and emergence of pathogens.</title>
        <authorList>
            <person name="Haridas S."/>
            <person name="Albert R."/>
            <person name="Binder M."/>
            <person name="Bloem J."/>
            <person name="Labutti K."/>
            <person name="Salamov A."/>
            <person name="Andreopoulos B."/>
            <person name="Baker S."/>
            <person name="Barry K."/>
            <person name="Bills G."/>
            <person name="Bluhm B."/>
            <person name="Cannon C."/>
            <person name="Castanera R."/>
            <person name="Culley D."/>
            <person name="Daum C."/>
            <person name="Ezra D."/>
            <person name="Gonzalez J."/>
            <person name="Henrissat B."/>
            <person name="Kuo A."/>
            <person name="Liang C."/>
            <person name="Lipzen A."/>
            <person name="Lutzoni F."/>
            <person name="Magnuson J."/>
            <person name="Mondo S."/>
            <person name="Nolan M."/>
            <person name="Ohm R."/>
            <person name="Pangilinan J."/>
            <person name="Park H.-J."/>
            <person name="Ramirez L."/>
            <person name="Alfaro M."/>
            <person name="Sun H."/>
            <person name="Tritt A."/>
            <person name="Yoshinaga Y."/>
            <person name="Zwiers L.-H."/>
            <person name="Turgeon B."/>
            <person name="Goodwin S."/>
            <person name="Spatafora J."/>
            <person name="Crous P."/>
            <person name="Grigoriev I."/>
        </authorList>
    </citation>
    <scope>NUCLEOTIDE SEQUENCE</scope>
    <source>
        <strain evidence="1 3">CBS 304.34</strain>
    </source>
</reference>
<dbReference type="InterPro" id="IPR040632">
    <property type="entry name" value="Sulfotransfer_4"/>
</dbReference>
<proteinExistence type="predicted"/>
<reference evidence="3" key="2">
    <citation type="submission" date="2020-04" db="EMBL/GenBank/DDBJ databases">
        <authorList>
            <consortium name="NCBI Genome Project"/>
        </authorList>
    </citation>
    <scope>NUCLEOTIDE SEQUENCE</scope>
    <source>
        <strain evidence="3">CBS 304.34</strain>
    </source>
</reference>
<sequence length="249" mass="28793">MASLNVDCKVNETTTGNRTVPLKIIGLGLSRTGTSSLRQVLLNLGYHDCYHFETLVHESRQNASMWMQALEAKFENRGTPFTKHHWDQILGNCMALTDTPCTIFYRELLEAYPDAKVILTIRDKLQQWHRSIMDTIVPSILHHNGAESSLTIRFRRFFLPRTPFDRVKELMLKHYGMLRTLVDDHVNGTHNGVKWYEDYVEKVKSIVPEEDLLVFNVTQSWSPLCAFLGEKVPEGGFPRVNSTDEFWKH</sequence>
<evidence type="ECO:0000313" key="1">
    <source>
        <dbReference type="EMBL" id="KAF2812080.1"/>
    </source>
</evidence>
<gene>
    <name evidence="1 3" type="ORF">BDZ99DRAFT_383261</name>
</gene>
<dbReference type="EMBL" id="MU003697">
    <property type="protein sequence ID" value="KAF2812080.1"/>
    <property type="molecule type" value="Genomic_DNA"/>
</dbReference>
<dbReference type="GeneID" id="54456212"/>
<name>A0A6A6YTE5_9PEZI</name>
<dbReference type="PANTHER" id="PTHR36978:SF4">
    <property type="entry name" value="P-LOOP CONTAINING NUCLEOSIDE TRIPHOSPHATE HYDROLASE PROTEIN"/>
    <property type="match status" value="1"/>
</dbReference>
<evidence type="ECO:0000313" key="2">
    <source>
        <dbReference type="Proteomes" id="UP000504636"/>
    </source>
</evidence>
<dbReference type="Pfam" id="PF17784">
    <property type="entry name" value="Sulfotransfer_4"/>
    <property type="match status" value="1"/>
</dbReference>
<dbReference type="SUPFAM" id="SSF52540">
    <property type="entry name" value="P-loop containing nucleoside triphosphate hydrolases"/>
    <property type="match status" value="1"/>
</dbReference>
<dbReference type="Gene3D" id="3.40.50.300">
    <property type="entry name" value="P-loop containing nucleotide triphosphate hydrolases"/>
    <property type="match status" value="1"/>
</dbReference>
<dbReference type="InterPro" id="IPR027417">
    <property type="entry name" value="P-loop_NTPase"/>
</dbReference>
<dbReference type="OrthoDB" id="408152at2759"/>
<dbReference type="Proteomes" id="UP000504636">
    <property type="component" value="Unplaced"/>
</dbReference>
<accession>A0A6A6YTE5</accession>